<dbReference type="OrthoDB" id="3626993at2"/>
<protein>
    <submittedName>
        <fullName evidence="2">Uncharacterized protein</fullName>
    </submittedName>
</protein>
<comment type="caution">
    <text evidence="2">The sequence shown here is derived from an EMBL/GenBank/DDBJ whole genome shotgun (WGS) entry which is preliminary data.</text>
</comment>
<dbReference type="AlphaFoldDB" id="A0A5N0UQA2"/>
<name>A0A5N0UQA2_9PSEU</name>
<organism evidence="2 3">
    <name type="scientific">Amycolatopsis acidicola</name>
    <dbReference type="NCBI Taxonomy" id="2596893"/>
    <lineage>
        <taxon>Bacteria</taxon>
        <taxon>Bacillati</taxon>
        <taxon>Actinomycetota</taxon>
        <taxon>Actinomycetes</taxon>
        <taxon>Pseudonocardiales</taxon>
        <taxon>Pseudonocardiaceae</taxon>
        <taxon>Amycolatopsis</taxon>
    </lineage>
</organism>
<feature type="transmembrane region" description="Helical" evidence="1">
    <location>
        <begin position="12"/>
        <end position="32"/>
    </location>
</feature>
<keyword evidence="3" id="KW-1185">Reference proteome</keyword>
<dbReference type="GO" id="GO:0008324">
    <property type="term" value="F:monoatomic cation transmembrane transporter activity"/>
    <property type="evidence" value="ECO:0007669"/>
    <property type="project" value="InterPro"/>
</dbReference>
<sequence>MPPGIPPGVEKVAEVGLWWLALFAVYVTTLSSPAAPELAAGASVALVAAFAAFAARRAMQGAWRPRAGWVRWAASVPWPAVRDSCRALVTVFRDPDAGHRETLRLPGESPATTAARQAVATVAIGCTPGSMVIAAPEGERILVLHRLFDGPAPIDERVSR</sequence>
<dbReference type="InterPro" id="IPR002758">
    <property type="entry name" value="Cation_antiport_E"/>
</dbReference>
<dbReference type="EMBL" id="VMNW02000120">
    <property type="protein sequence ID" value="KAA9150307.1"/>
    <property type="molecule type" value="Genomic_DNA"/>
</dbReference>
<keyword evidence="1" id="KW-1133">Transmembrane helix</keyword>
<evidence type="ECO:0000313" key="2">
    <source>
        <dbReference type="EMBL" id="KAA9150307.1"/>
    </source>
</evidence>
<reference evidence="2" key="1">
    <citation type="submission" date="2019-09" db="EMBL/GenBank/DDBJ databases">
        <authorList>
            <person name="Teo W.F.A."/>
            <person name="Duangmal K."/>
        </authorList>
    </citation>
    <scope>NUCLEOTIDE SEQUENCE [LARGE SCALE GENOMIC DNA]</scope>
    <source>
        <strain evidence="2">K81G1</strain>
    </source>
</reference>
<feature type="transmembrane region" description="Helical" evidence="1">
    <location>
        <begin position="38"/>
        <end position="55"/>
    </location>
</feature>
<proteinExistence type="predicted"/>
<dbReference type="Pfam" id="PF01899">
    <property type="entry name" value="MNHE"/>
    <property type="match status" value="1"/>
</dbReference>
<accession>A0A5N0UQA2</accession>
<dbReference type="Proteomes" id="UP000319769">
    <property type="component" value="Unassembled WGS sequence"/>
</dbReference>
<dbReference type="GO" id="GO:0016020">
    <property type="term" value="C:membrane"/>
    <property type="evidence" value="ECO:0007669"/>
    <property type="project" value="InterPro"/>
</dbReference>
<keyword evidence="1" id="KW-0472">Membrane</keyword>
<evidence type="ECO:0000256" key="1">
    <source>
        <dbReference type="SAM" id="Phobius"/>
    </source>
</evidence>
<evidence type="ECO:0000313" key="3">
    <source>
        <dbReference type="Proteomes" id="UP000319769"/>
    </source>
</evidence>
<gene>
    <name evidence="2" type="ORF">FPZ12_041430</name>
</gene>
<keyword evidence="1" id="KW-0812">Transmembrane</keyword>